<protein>
    <submittedName>
        <fullName evidence="1">Uncharacterized protein</fullName>
    </submittedName>
</protein>
<gene>
    <name evidence="1" type="ORF">LNINA_LOCUS4999</name>
</gene>
<accession>A0AAV1J7F9</accession>
<proteinExistence type="predicted"/>
<evidence type="ECO:0000313" key="1">
    <source>
        <dbReference type="EMBL" id="CAK1545335.1"/>
    </source>
</evidence>
<dbReference type="AlphaFoldDB" id="A0AAV1J7F9"/>
<name>A0AAV1J7F9_9NEOP</name>
<comment type="caution">
    <text evidence="1">The sequence shown here is derived from an EMBL/GenBank/DDBJ whole genome shotgun (WGS) entry which is preliminary data.</text>
</comment>
<dbReference type="EMBL" id="CAVLEF010000006">
    <property type="protein sequence ID" value="CAK1545335.1"/>
    <property type="molecule type" value="Genomic_DNA"/>
</dbReference>
<reference evidence="1 2" key="1">
    <citation type="submission" date="2023-11" db="EMBL/GenBank/DDBJ databases">
        <authorList>
            <person name="Okamura Y."/>
        </authorList>
    </citation>
    <scope>NUCLEOTIDE SEQUENCE [LARGE SCALE GENOMIC DNA]</scope>
</reference>
<evidence type="ECO:0000313" key="2">
    <source>
        <dbReference type="Proteomes" id="UP001497472"/>
    </source>
</evidence>
<dbReference type="Proteomes" id="UP001497472">
    <property type="component" value="Unassembled WGS sequence"/>
</dbReference>
<sequence length="85" mass="9620">MKEMDVAAYLFISGPAVNSPLRGTGQRAGGMLSRLRVRNRSSLIAMYIAACVREIEFTRRNLRVHGAMYPILVDVRLGRPRRRTC</sequence>
<organism evidence="1 2">
    <name type="scientific">Leptosia nina</name>
    <dbReference type="NCBI Taxonomy" id="320188"/>
    <lineage>
        <taxon>Eukaryota</taxon>
        <taxon>Metazoa</taxon>
        <taxon>Ecdysozoa</taxon>
        <taxon>Arthropoda</taxon>
        <taxon>Hexapoda</taxon>
        <taxon>Insecta</taxon>
        <taxon>Pterygota</taxon>
        <taxon>Neoptera</taxon>
        <taxon>Endopterygota</taxon>
        <taxon>Lepidoptera</taxon>
        <taxon>Glossata</taxon>
        <taxon>Ditrysia</taxon>
        <taxon>Papilionoidea</taxon>
        <taxon>Pieridae</taxon>
        <taxon>Pierinae</taxon>
        <taxon>Leptosia</taxon>
    </lineage>
</organism>
<keyword evidence="2" id="KW-1185">Reference proteome</keyword>